<dbReference type="AlphaFoldDB" id="A0A1G6YI41"/>
<gene>
    <name evidence="2" type="ORF">SAMN05444580_107191</name>
</gene>
<evidence type="ECO:0000313" key="2">
    <source>
        <dbReference type="EMBL" id="SDD90020.1"/>
    </source>
</evidence>
<keyword evidence="1" id="KW-0732">Signal</keyword>
<sequence>MVRPSLRRLTAAVVTAALLAGGLAAGAGTSGATGSAILLGEATGSADLTAGSSGLTAGSTDLVAATGSSSNNPDLPRTATRTVENVSATREVIGDNTGLPGDTVTYRTTVAATAAPDRLVTRIADLPSHVQVYVPGSAKVTYTAADGTRTTEAVTPVRTTAANGLDSLAVSGPGWPISAESGATLVYEITYRWTDDNVVNLTMFPTTRLDTGVALDVTGLGTVGWTAMGALAGCEQYCVWRLFDAFEFIGQRSGS</sequence>
<feature type="chain" id="PRO_5039728200" description="DUF11 domain-containing protein" evidence="1">
    <location>
        <begin position="28"/>
        <end position="255"/>
    </location>
</feature>
<name>A0A1G6YI41_9NOCA</name>
<accession>A0A1G6YI41</accession>
<evidence type="ECO:0000256" key="1">
    <source>
        <dbReference type="SAM" id="SignalP"/>
    </source>
</evidence>
<dbReference type="Proteomes" id="UP000199417">
    <property type="component" value="Unassembled WGS sequence"/>
</dbReference>
<evidence type="ECO:0000313" key="3">
    <source>
        <dbReference type="Proteomes" id="UP000199417"/>
    </source>
</evidence>
<evidence type="ECO:0008006" key="4">
    <source>
        <dbReference type="Google" id="ProtNLM"/>
    </source>
</evidence>
<feature type="signal peptide" evidence="1">
    <location>
        <begin position="1"/>
        <end position="27"/>
    </location>
</feature>
<proteinExistence type="predicted"/>
<reference evidence="2 3" key="1">
    <citation type="submission" date="2016-10" db="EMBL/GenBank/DDBJ databases">
        <authorList>
            <person name="de Groot N.N."/>
        </authorList>
    </citation>
    <scope>NUCLEOTIDE SEQUENCE [LARGE SCALE GENOMIC DNA]</scope>
    <source>
        <strain evidence="2 3">JCM 11308</strain>
    </source>
</reference>
<organism evidence="2 3">
    <name type="scientific">Rhodococcus tukisamuensis</name>
    <dbReference type="NCBI Taxonomy" id="168276"/>
    <lineage>
        <taxon>Bacteria</taxon>
        <taxon>Bacillati</taxon>
        <taxon>Actinomycetota</taxon>
        <taxon>Actinomycetes</taxon>
        <taxon>Mycobacteriales</taxon>
        <taxon>Nocardiaceae</taxon>
        <taxon>Rhodococcus</taxon>
    </lineage>
</organism>
<dbReference type="EMBL" id="FNAB01000007">
    <property type="protein sequence ID" value="SDD90020.1"/>
    <property type="molecule type" value="Genomic_DNA"/>
</dbReference>
<protein>
    <recommendedName>
        <fullName evidence="4">DUF11 domain-containing protein</fullName>
    </recommendedName>
</protein>
<dbReference type="RefSeq" id="WP_072843585.1">
    <property type="nucleotide sequence ID" value="NZ_FNAB01000007.1"/>
</dbReference>
<keyword evidence="3" id="KW-1185">Reference proteome</keyword>